<accession>A0A1Z3HNW9</accession>
<dbReference type="InterPro" id="IPR000157">
    <property type="entry name" value="TIR_dom"/>
</dbReference>
<dbReference type="Pfam" id="PF13676">
    <property type="entry name" value="TIR_2"/>
    <property type="match status" value="1"/>
</dbReference>
<gene>
    <name evidence="7" type="ORF">XM38_029570</name>
</gene>
<protein>
    <recommendedName>
        <fullName evidence="6">TIR domain-containing protein</fullName>
    </recommendedName>
</protein>
<evidence type="ECO:0000256" key="3">
    <source>
        <dbReference type="ARBA" id="ARBA00022729"/>
    </source>
</evidence>
<feature type="domain" description="TIR" evidence="6">
    <location>
        <begin position="8"/>
        <end position="138"/>
    </location>
</feature>
<dbReference type="OrthoDB" id="1267200at2"/>
<keyword evidence="4" id="KW-1133">Transmembrane helix</keyword>
<dbReference type="AlphaFoldDB" id="A0A1Z3HNW9"/>
<evidence type="ECO:0000313" key="7">
    <source>
        <dbReference type="EMBL" id="ASC72003.1"/>
    </source>
</evidence>
<dbReference type="GO" id="GO:0007165">
    <property type="term" value="P:signal transduction"/>
    <property type="evidence" value="ECO:0007669"/>
    <property type="project" value="InterPro"/>
</dbReference>
<dbReference type="KEGG" id="hhg:XM38_029570"/>
<evidence type="ECO:0000256" key="5">
    <source>
        <dbReference type="ARBA" id="ARBA00023136"/>
    </source>
</evidence>
<dbReference type="PANTHER" id="PTHR24365">
    <property type="entry name" value="TOLL-LIKE RECEPTOR"/>
    <property type="match status" value="1"/>
</dbReference>
<dbReference type="Gene3D" id="3.40.50.10140">
    <property type="entry name" value="Toll/interleukin-1 receptor homology (TIR) domain"/>
    <property type="match status" value="1"/>
</dbReference>
<sequence>MTSYQNKSDDYVFISYRRTDFDWVKAYLLPKLKVWKVNYVIDHQDFLPGQRIAGTIRDYIRSSRKVIFVCTREFLDSEWCREELETARAEDPGSIQGKSIPVVLDKLGVPDLLSDIIWCDLSNDQNDANEWRKLCVSIGGSWDGYRAIQDLVAAAIGAEYSVYKQLPKIKLKKLENHFDVNGGAYKRINNLLVQHSQKKWIISNEHNPSTYLILDIQVKPNGGDGYVAETKEYWYLRWYSLRDQKYRHIYNETNQQLYKVQNLNGSYKVVDNIYPAPRKRWWRSILNYVLKFR</sequence>
<dbReference type="GO" id="GO:0038023">
    <property type="term" value="F:signaling receptor activity"/>
    <property type="evidence" value="ECO:0007669"/>
    <property type="project" value="TreeGrafter"/>
</dbReference>
<dbReference type="STRING" id="1641165.XM38_08860"/>
<dbReference type="PROSITE" id="PS50104">
    <property type="entry name" value="TIR"/>
    <property type="match status" value="1"/>
</dbReference>
<name>A0A1Z3HNW9_9CYAN</name>
<keyword evidence="5" id="KW-0472">Membrane</keyword>
<dbReference type="GO" id="GO:0005886">
    <property type="term" value="C:plasma membrane"/>
    <property type="evidence" value="ECO:0007669"/>
    <property type="project" value="TreeGrafter"/>
</dbReference>
<dbReference type="PANTHER" id="PTHR24365:SF541">
    <property type="entry name" value="PROTEIN TOLL-RELATED"/>
    <property type="match status" value="1"/>
</dbReference>
<evidence type="ECO:0000259" key="6">
    <source>
        <dbReference type="PROSITE" id="PS50104"/>
    </source>
</evidence>
<evidence type="ECO:0000256" key="1">
    <source>
        <dbReference type="ARBA" id="ARBA00004370"/>
    </source>
</evidence>
<evidence type="ECO:0000313" key="8">
    <source>
        <dbReference type="Proteomes" id="UP000191901"/>
    </source>
</evidence>
<comment type="subcellular location">
    <subcellularLocation>
        <location evidence="1">Membrane</location>
    </subcellularLocation>
</comment>
<dbReference type="Proteomes" id="UP000191901">
    <property type="component" value="Chromosome"/>
</dbReference>
<evidence type="ECO:0000256" key="2">
    <source>
        <dbReference type="ARBA" id="ARBA00022692"/>
    </source>
</evidence>
<evidence type="ECO:0000256" key="4">
    <source>
        <dbReference type="ARBA" id="ARBA00022989"/>
    </source>
</evidence>
<dbReference type="EMBL" id="CP021983">
    <property type="protein sequence ID" value="ASC72003.1"/>
    <property type="molecule type" value="Genomic_DNA"/>
</dbReference>
<reference evidence="7 8" key="1">
    <citation type="journal article" date="2016" name="Biochim. Biophys. Acta">
        <title>Characterization of red-shifted phycobilisomes isolated from the chlorophyll f-containing cyanobacterium Halomicronema hongdechloris.</title>
        <authorList>
            <person name="Li Y."/>
            <person name="Lin Y."/>
            <person name="Garvey C.J."/>
            <person name="Birch D."/>
            <person name="Corkery R.W."/>
            <person name="Loughlin P.C."/>
            <person name="Scheer H."/>
            <person name="Willows R.D."/>
            <person name="Chen M."/>
        </authorList>
    </citation>
    <scope>NUCLEOTIDE SEQUENCE [LARGE SCALE GENOMIC DNA]</scope>
    <source>
        <strain evidence="7 8">C2206</strain>
    </source>
</reference>
<dbReference type="SUPFAM" id="SSF52200">
    <property type="entry name" value="Toll/Interleukin receptor TIR domain"/>
    <property type="match status" value="1"/>
</dbReference>
<keyword evidence="2" id="KW-0812">Transmembrane</keyword>
<dbReference type="SMART" id="SM00255">
    <property type="entry name" value="TIR"/>
    <property type="match status" value="1"/>
</dbReference>
<keyword evidence="3" id="KW-0732">Signal</keyword>
<dbReference type="InterPro" id="IPR035897">
    <property type="entry name" value="Toll_tir_struct_dom_sf"/>
</dbReference>
<dbReference type="RefSeq" id="WP_080807859.1">
    <property type="nucleotide sequence ID" value="NZ_CP021983.2"/>
</dbReference>
<proteinExistence type="predicted"/>
<keyword evidence="8" id="KW-1185">Reference proteome</keyword>
<organism evidence="7 8">
    <name type="scientific">Halomicronema hongdechloris C2206</name>
    <dbReference type="NCBI Taxonomy" id="1641165"/>
    <lineage>
        <taxon>Bacteria</taxon>
        <taxon>Bacillati</taxon>
        <taxon>Cyanobacteriota</taxon>
        <taxon>Cyanophyceae</taxon>
        <taxon>Nodosilineales</taxon>
        <taxon>Nodosilineaceae</taxon>
        <taxon>Halomicronema</taxon>
    </lineage>
</organism>